<proteinExistence type="predicted"/>
<sequence>MSGRHAASDPAQAGAADIRIIAGSPSDEELAAVVAVLTTSLDALASENREQLDAAEARPGAWRRSQRAPRRGVTLGAWRTFGR</sequence>
<dbReference type="Proteomes" id="UP000553888">
    <property type="component" value="Unassembled WGS sequence"/>
</dbReference>
<evidence type="ECO:0000313" key="2">
    <source>
        <dbReference type="Proteomes" id="UP000553888"/>
    </source>
</evidence>
<evidence type="ECO:0000313" key="1">
    <source>
        <dbReference type="EMBL" id="NYG98706.1"/>
    </source>
</evidence>
<dbReference type="Pfam" id="PF13822">
    <property type="entry name" value="ACC_epsilon"/>
    <property type="match status" value="1"/>
</dbReference>
<gene>
    <name evidence="1" type="ORF">BJ979_001332</name>
</gene>
<dbReference type="InterPro" id="IPR032716">
    <property type="entry name" value="ACC_epsilon"/>
</dbReference>
<dbReference type="GO" id="GO:0003989">
    <property type="term" value="F:acetyl-CoA carboxylase activity"/>
    <property type="evidence" value="ECO:0007669"/>
    <property type="project" value="InterPro"/>
</dbReference>
<dbReference type="RefSeq" id="WP_343046622.1">
    <property type="nucleotide sequence ID" value="NZ_JACBZY010000001.1"/>
</dbReference>
<reference evidence="1 2" key="1">
    <citation type="submission" date="2020-07" db="EMBL/GenBank/DDBJ databases">
        <title>Sequencing the genomes of 1000 actinobacteria strains.</title>
        <authorList>
            <person name="Klenk H.-P."/>
        </authorList>
    </citation>
    <scope>NUCLEOTIDE SEQUENCE [LARGE SCALE GENOMIC DNA]</scope>
    <source>
        <strain evidence="1 2">DSM 23141</strain>
    </source>
</reference>
<evidence type="ECO:0008006" key="3">
    <source>
        <dbReference type="Google" id="ProtNLM"/>
    </source>
</evidence>
<accession>A0A852Y6X2</accession>
<name>A0A852Y6X2_9MICO</name>
<keyword evidence="2" id="KW-1185">Reference proteome</keyword>
<protein>
    <recommendedName>
        <fullName evidence="3">Acyl-CoA carboxylase subunit epsilon</fullName>
    </recommendedName>
</protein>
<comment type="caution">
    <text evidence="1">The sequence shown here is derived from an EMBL/GenBank/DDBJ whole genome shotgun (WGS) entry which is preliminary data.</text>
</comment>
<dbReference type="GO" id="GO:0004658">
    <property type="term" value="F:propionyl-CoA carboxylase activity"/>
    <property type="evidence" value="ECO:0007669"/>
    <property type="project" value="InterPro"/>
</dbReference>
<organism evidence="1 2">
    <name type="scientific">Schumannella luteola</name>
    <dbReference type="NCBI Taxonomy" id="472059"/>
    <lineage>
        <taxon>Bacteria</taxon>
        <taxon>Bacillati</taxon>
        <taxon>Actinomycetota</taxon>
        <taxon>Actinomycetes</taxon>
        <taxon>Micrococcales</taxon>
        <taxon>Microbacteriaceae</taxon>
        <taxon>Schumannella</taxon>
    </lineage>
</organism>
<dbReference type="EMBL" id="JACBZY010000001">
    <property type="protein sequence ID" value="NYG98706.1"/>
    <property type="molecule type" value="Genomic_DNA"/>
</dbReference>
<dbReference type="AlphaFoldDB" id="A0A852Y6X2"/>